<keyword evidence="2" id="KW-0472">Membrane</keyword>
<reference evidence="4" key="1">
    <citation type="journal article" date="2010" name="Genome Res.">
        <title>Population genomic sequencing of Coccidioides fungi reveals recent hybridization and transposon control.</title>
        <authorList>
            <person name="Neafsey D.E."/>
            <person name="Barker B.M."/>
            <person name="Sharpton T.J."/>
            <person name="Stajich J.E."/>
            <person name="Park D.J."/>
            <person name="Whiston E."/>
            <person name="Hung C.-Y."/>
            <person name="McMahan C."/>
            <person name="White J."/>
            <person name="Sykes S."/>
            <person name="Heiman D."/>
            <person name="Young S."/>
            <person name="Zeng Q."/>
            <person name="Abouelleil A."/>
            <person name="Aftuck L."/>
            <person name="Bessette D."/>
            <person name="Brown A."/>
            <person name="FitzGerald M."/>
            <person name="Lui A."/>
            <person name="Macdonald J.P."/>
            <person name="Priest M."/>
            <person name="Orbach M.J."/>
            <person name="Galgiani J.N."/>
            <person name="Kirkland T.N."/>
            <person name="Cole G.T."/>
            <person name="Birren B.W."/>
            <person name="Henn M.R."/>
            <person name="Taylor J.W."/>
            <person name="Rounsley S.D."/>
        </authorList>
    </citation>
    <scope>NUCLEOTIDE SEQUENCE [LARGE SCALE GENOMIC DNA]</scope>
    <source>
        <strain evidence="4">RMSCC 757 / Silveira</strain>
    </source>
</reference>
<organism evidence="4">
    <name type="scientific">Coccidioides posadasii (strain RMSCC 757 / Silveira)</name>
    <name type="common">Valley fever fungus</name>
    <dbReference type="NCBI Taxonomy" id="443226"/>
    <lineage>
        <taxon>Eukaryota</taxon>
        <taxon>Fungi</taxon>
        <taxon>Dikarya</taxon>
        <taxon>Ascomycota</taxon>
        <taxon>Pezizomycotina</taxon>
        <taxon>Eurotiomycetes</taxon>
        <taxon>Eurotiomycetidae</taxon>
        <taxon>Onygenales</taxon>
        <taxon>Onygenaceae</taxon>
        <taxon>Coccidioides</taxon>
    </lineage>
</organism>
<accession>E9DDQ1</accession>
<dbReference type="Proteomes" id="UP000002497">
    <property type="component" value="Unassembled WGS sequence"/>
</dbReference>
<evidence type="ECO:0000313" key="3">
    <source>
        <dbReference type="EMBL" id="EFW15256.1"/>
    </source>
</evidence>
<feature type="transmembrane region" description="Helical" evidence="2">
    <location>
        <begin position="127"/>
        <end position="145"/>
    </location>
</feature>
<feature type="compositionally biased region" description="Basic residues" evidence="1">
    <location>
        <begin position="63"/>
        <end position="78"/>
    </location>
</feature>
<dbReference type="VEuPathDB" id="FungiDB:CPSG_07694"/>
<keyword evidence="2" id="KW-0812">Transmembrane</keyword>
<dbReference type="EMBL" id="GL636501">
    <property type="protein sequence ID" value="EFW15256.1"/>
    <property type="molecule type" value="Genomic_DNA"/>
</dbReference>
<keyword evidence="4" id="KW-1185">Reference proteome</keyword>
<feature type="region of interest" description="Disordered" evidence="1">
    <location>
        <begin position="62"/>
        <end position="81"/>
    </location>
</feature>
<protein>
    <submittedName>
        <fullName evidence="3">Uncharacterized protein</fullName>
    </submittedName>
</protein>
<gene>
    <name evidence="3" type="ORF">CPSG_07694</name>
</gene>
<evidence type="ECO:0000256" key="2">
    <source>
        <dbReference type="SAM" id="Phobius"/>
    </source>
</evidence>
<evidence type="ECO:0000313" key="4">
    <source>
        <dbReference type="Proteomes" id="UP000002497"/>
    </source>
</evidence>
<proteinExistence type="predicted"/>
<dbReference type="HOGENOM" id="CLU_1626882_0_0_1"/>
<dbReference type="AlphaFoldDB" id="E9DDQ1"/>
<evidence type="ECO:0000256" key="1">
    <source>
        <dbReference type="SAM" id="MobiDB-lite"/>
    </source>
</evidence>
<sequence length="163" mass="18267">MTASISKDRNNLRFLVARISSPKRPATLLCLDFPEIASLLNISAPAEALVFMLSCFLNPHPPKEKRKKERKKGRKKRSSSSCGSLYFWPVCHAPEKRLPCFLFRNSSRGEPQLLLAHEQNGQKRTTVIALLTRFILSLVVVAAYTRGFSYAANLQSCSICIGQ</sequence>
<name>E9DDQ1_COCPS</name>
<reference evidence="4" key="2">
    <citation type="submission" date="2010-03" db="EMBL/GenBank/DDBJ databases">
        <title>The genome sequence of Coccidioides posadasii strain Silveira.</title>
        <authorList>
            <consortium name="The Broad Institute Genome Sequencing Center for Infectious Disease"/>
            <person name="Neafsey D."/>
            <person name="Orbach M."/>
            <person name="Henn M.R."/>
            <person name="Cole G.T."/>
            <person name="Galgiani J."/>
            <person name="Gardner M.J."/>
            <person name="Kirkland T.N."/>
            <person name="Taylor J.W."/>
            <person name="Young S.K."/>
            <person name="Zeng Q."/>
            <person name="Koehrsen M."/>
            <person name="Alvarado L."/>
            <person name="Berlin A."/>
            <person name="Borenstein D."/>
            <person name="Chapman S.B."/>
            <person name="Chen Z."/>
            <person name="Engels R."/>
            <person name="Freedman E."/>
            <person name="Gellesch M."/>
            <person name="Goldberg J."/>
            <person name="Griggs A."/>
            <person name="Gujja S."/>
            <person name="Heilman E."/>
            <person name="Heiman D."/>
            <person name="Howarth C."/>
            <person name="Jen D."/>
            <person name="Larson L."/>
            <person name="Mehta T."/>
            <person name="Neiman D."/>
            <person name="Park D."/>
            <person name="Pearson M."/>
            <person name="Richards J."/>
            <person name="Roberts A."/>
            <person name="Saif S."/>
            <person name="Shea T."/>
            <person name="Shenoy N."/>
            <person name="Sisk P."/>
            <person name="Stolte C."/>
            <person name="Sykes S."/>
            <person name="Walk T."/>
            <person name="White J."/>
            <person name="Yandava C."/>
            <person name="Haas B."/>
            <person name="Nusbaum C."/>
            <person name="Birren B."/>
        </authorList>
    </citation>
    <scope>NUCLEOTIDE SEQUENCE [LARGE SCALE GENOMIC DNA]</scope>
    <source>
        <strain evidence="4">RMSCC 757 / Silveira</strain>
    </source>
</reference>
<keyword evidence="2" id="KW-1133">Transmembrane helix</keyword>